<evidence type="ECO:0000313" key="2">
    <source>
        <dbReference type="EMBL" id="GCB75005.1"/>
    </source>
</evidence>
<dbReference type="EMBL" id="BFAA01012368">
    <property type="protein sequence ID" value="GCB75005.1"/>
    <property type="molecule type" value="Genomic_DNA"/>
</dbReference>
<accession>A0A401PPH6</accession>
<keyword evidence="3" id="KW-1185">Reference proteome</keyword>
<dbReference type="STRING" id="75743.A0A401PPH6"/>
<feature type="region of interest" description="Disordered" evidence="1">
    <location>
        <begin position="24"/>
        <end position="64"/>
    </location>
</feature>
<sequence length="158" mass="17597">MLGLASGSTHSVLDHTFGVGKESSTKDFLLPTQDSGNEGLQRSSLGQRGQAEMTKHSCVPLPPQSGAENLISKATSYDTVYDVRVQDLDAHFTFEGSSFFDIPMMELNPFPIDDPDFPLSPHIMKRRRGGIVEQRDIIKAHQAHKMQSTPQAQRKEWE</sequence>
<evidence type="ECO:0000256" key="1">
    <source>
        <dbReference type="SAM" id="MobiDB-lite"/>
    </source>
</evidence>
<feature type="compositionally biased region" description="Polar residues" evidence="1">
    <location>
        <begin position="32"/>
        <end position="47"/>
    </location>
</feature>
<gene>
    <name evidence="2" type="ORF">scyTo_0018152</name>
</gene>
<dbReference type="AlphaFoldDB" id="A0A401PPH6"/>
<reference evidence="2 3" key="1">
    <citation type="journal article" date="2018" name="Nat. Ecol. Evol.">
        <title>Shark genomes provide insights into elasmobranch evolution and the origin of vertebrates.</title>
        <authorList>
            <person name="Hara Y"/>
            <person name="Yamaguchi K"/>
            <person name="Onimaru K"/>
            <person name="Kadota M"/>
            <person name="Koyanagi M"/>
            <person name="Keeley SD"/>
            <person name="Tatsumi K"/>
            <person name="Tanaka K"/>
            <person name="Motone F"/>
            <person name="Kageyama Y"/>
            <person name="Nozu R"/>
            <person name="Adachi N"/>
            <person name="Nishimura O"/>
            <person name="Nakagawa R"/>
            <person name="Tanegashima C"/>
            <person name="Kiyatake I"/>
            <person name="Matsumoto R"/>
            <person name="Murakumo K"/>
            <person name="Nishida K"/>
            <person name="Terakita A"/>
            <person name="Kuratani S"/>
            <person name="Sato K"/>
            <person name="Hyodo S Kuraku.S."/>
        </authorList>
    </citation>
    <scope>NUCLEOTIDE SEQUENCE [LARGE SCALE GENOMIC DNA]</scope>
</reference>
<name>A0A401PPH6_SCYTO</name>
<protein>
    <submittedName>
        <fullName evidence="2">Uncharacterized protein</fullName>
    </submittedName>
</protein>
<comment type="caution">
    <text evidence="2">The sequence shown here is derived from an EMBL/GenBank/DDBJ whole genome shotgun (WGS) entry which is preliminary data.</text>
</comment>
<proteinExistence type="predicted"/>
<organism evidence="2 3">
    <name type="scientific">Scyliorhinus torazame</name>
    <name type="common">Cloudy catshark</name>
    <name type="synonym">Catulus torazame</name>
    <dbReference type="NCBI Taxonomy" id="75743"/>
    <lineage>
        <taxon>Eukaryota</taxon>
        <taxon>Metazoa</taxon>
        <taxon>Chordata</taxon>
        <taxon>Craniata</taxon>
        <taxon>Vertebrata</taxon>
        <taxon>Chondrichthyes</taxon>
        <taxon>Elasmobranchii</taxon>
        <taxon>Galeomorphii</taxon>
        <taxon>Galeoidea</taxon>
        <taxon>Carcharhiniformes</taxon>
        <taxon>Scyliorhinidae</taxon>
        <taxon>Scyliorhinus</taxon>
    </lineage>
</organism>
<dbReference type="OrthoDB" id="9946493at2759"/>
<evidence type="ECO:0000313" key="3">
    <source>
        <dbReference type="Proteomes" id="UP000288216"/>
    </source>
</evidence>
<dbReference type="OMA" id="DIPMMEL"/>
<dbReference type="Proteomes" id="UP000288216">
    <property type="component" value="Unassembled WGS sequence"/>
</dbReference>